<protein>
    <submittedName>
        <fullName evidence="1">Capsular polysaccharide export protein</fullName>
    </submittedName>
</protein>
<dbReference type="Proteomes" id="UP000199302">
    <property type="component" value="Unassembled WGS sequence"/>
</dbReference>
<name>A0A1I6CUA5_9RHOB</name>
<dbReference type="EMBL" id="FOYI01000001">
    <property type="protein sequence ID" value="SFQ96756.1"/>
    <property type="molecule type" value="Genomic_DNA"/>
</dbReference>
<evidence type="ECO:0000313" key="2">
    <source>
        <dbReference type="Proteomes" id="UP000199302"/>
    </source>
</evidence>
<dbReference type="CDD" id="cd16440">
    <property type="entry name" value="beta_Kdo_transferase_KpsC_1"/>
    <property type="match status" value="1"/>
</dbReference>
<accession>A0A1I6CUA5</accession>
<reference evidence="1 2" key="1">
    <citation type="submission" date="2016-10" db="EMBL/GenBank/DDBJ databases">
        <authorList>
            <person name="de Groot N.N."/>
        </authorList>
    </citation>
    <scope>NUCLEOTIDE SEQUENCE [LARGE SCALE GENOMIC DNA]</scope>
    <source>
        <strain evidence="2">KMM 9023,NRIC 0796,JCM 17311,KCTC 23692</strain>
    </source>
</reference>
<dbReference type="OrthoDB" id="543755at2"/>
<dbReference type="Pfam" id="PF05159">
    <property type="entry name" value="Capsule_synth"/>
    <property type="match status" value="3"/>
</dbReference>
<dbReference type="GO" id="GO:0000271">
    <property type="term" value="P:polysaccharide biosynthetic process"/>
    <property type="evidence" value="ECO:0007669"/>
    <property type="project" value="InterPro"/>
</dbReference>
<organism evidence="1 2">
    <name type="scientific">Poseidonocella sedimentorum</name>
    <dbReference type="NCBI Taxonomy" id="871652"/>
    <lineage>
        <taxon>Bacteria</taxon>
        <taxon>Pseudomonadati</taxon>
        <taxon>Pseudomonadota</taxon>
        <taxon>Alphaproteobacteria</taxon>
        <taxon>Rhodobacterales</taxon>
        <taxon>Roseobacteraceae</taxon>
        <taxon>Poseidonocella</taxon>
    </lineage>
</organism>
<evidence type="ECO:0000313" key="1">
    <source>
        <dbReference type="EMBL" id="SFQ96756.1"/>
    </source>
</evidence>
<dbReference type="RefSeq" id="WP_092076027.1">
    <property type="nucleotide sequence ID" value="NZ_FOYI01000001.1"/>
</dbReference>
<dbReference type="GO" id="GO:0015774">
    <property type="term" value="P:polysaccharide transport"/>
    <property type="evidence" value="ECO:0007669"/>
    <property type="project" value="InterPro"/>
</dbReference>
<sequence length="672" mass="72224">MRAGAGTAACARPLHVFNGGILTSRRIRRILALAGHPPRLGLPGPGDLVGVWGQSPTARRGVWVARRRGAGLMRIEDAFLRSVHPGRTGAPPLGLLLDLTGVHFDARHPSDLEALLASHPLDDPALLARAEEGIARLREGGLSKYSAHDPGAALPTPGYVLIVDQVAGDAALRASGAGEETFREMLRAARARHPGTRIVIKSHPETARGLRPGHLGAVTGPDITQITAPVPPWPLLENARAVYTVSSQLGFEAILAGQRPEVFGAPFYAGWGLSEDRAPLPRRGRALSPVQLFAAAMLLYPTWYDPCRDRLCAFEDALDAFEAETRAWREDRHGWVAGNMRLWKRPAIARFFGAERFVKYRADPAAASTTAQALGAGAMVWGAAPAPRGATRVEDGFLRSRGLGAALVPPLSLVTDDLGLYYDPSRHSRLEALIAARATLRPGQRRRIEALIATLRSARLSKYNLKGTARALPAAPDGARRILVVGQVGDDASIRLGCGDIAENRALLAATRAANPDAWILYKPHPDVEAGLRPGAIESDDLADLTARHADPIPLLDHLDEVWTMTSLLGFEALLRGLPVTTLGAPFYAGWGLTTDLGETPERRRARPDLAGLAHAALIDYPRYRDPVSGRPCSAEVIAERLSSGAGLRASAPNRALAKLQGVLVRQSWLWR</sequence>
<dbReference type="InterPro" id="IPR007833">
    <property type="entry name" value="Capsule_polysaccharide_synth"/>
</dbReference>
<dbReference type="STRING" id="871652.SAMN04515673_101378"/>
<dbReference type="CDD" id="cd16439">
    <property type="entry name" value="beta_Kdo_transferase_KpsC_2"/>
    <property type="match status" value="1"/>
</dbReference>
<proteinExistence type="predicted"/>
<dbReference type="AlphaFoldDB" id="A0A1I6CUA5"/>
<keyword evidence="2" id="KW-1185">Reference proteome</keyword>
<gene>
    <name evidence="1" type="ORF">SAMN04515673_101378</name>
</gene>